<feature type="chain" id="PRO_5011673376" evidence="1">
    <location>
        <begin position="24"/>
        <end position="171"/>
    </location>
</feature>
<reference evidence="2 3" key="1">
    <citation type="submission" date="2016-10" db="EMBL/GenBank/DDBJ databases">
        <authorList>
            <person name="de Groot N.N."/>
        </authorList>
    </citation>
    <scope>NUCLEOTIDE SEQUENCE [LARGE SCALE GENOMIC DNA]</scope>
    <source>
        <strain evidence="2 3">CGMCC 1.10449</strain>
    </source>
</reference>
<dbReference type="EMBL" id="FNKD01000003">
    <property type="protein sequence ID" value="SDQ82324.1"/>
    <property type="molecule type" value="Genomic_DNA"/>
</dbReference>
<proteinExistence type="predicted"/>
<evidence type="ECO:0000313" key="3">
    <source>
        <dbReference type="Proteomes" id="UP000199444"/>
    </source>
</evidence>
<protein>
    <submittedName>
        <fullName evidence="2">Uncharacterized protein</fullName>
    </submittedName>
</protein>
<accession>A0A1H1E0Q6</accession>
<name>A0A1H1E0Q6_9BACI</name>
<dbReference type="Proteomes" id="UP000199444">
    <property type="component" value="Unassembled WGS sequence"/>
</dbReference>
<sequence>MKKLWFLFWLLVLVLFVAACSHTQEPKTTTEAVISQLSKEEFDNVGTTGLNNPKKDDFLKFTFNFEVEHAANITRKVEFPKRKSWKEAVNSIDDKDRFWFGEGYEENSDGENFARYKSEFVFYSKGLNEEEIRKAFNSITLKLYLDIEEGETFEKEYQVSDLVKFNNNQSS</sequence>
<gene>
    <name evidence="2" type="ORF">SAMN05216231_2670</name>
</gene>
<evidence type="ECO:0000313" key="2">
    <source>
        <dbReference type="EMBL" id="SDQ82324.1"/>
    </source>
</evidence>
<dbReference type="PROSITE" id="PS51257">
    <property type="entry name" value="PROKAR_LIPOPROTEIN"/>
    <property type="match status" value="1"/>
</dbReference>
<evidence type="ECO:0000256" key="1">
    <source>
        <dbReference type="SAM" id="SignalP"/>
    </source>
</evidence>
<keyword evidence="1" id="KW-0732">Signal</keyword>
<feature type="signal peptide" evidence="1">
    <location>
        <begin position="1"/>
        <end position="23"/>
    </location>
</feature>
<keyword evidence="3" id="KW-1185">Reference proteome</keyword>
<dbReference type="AlphaFoldDB" id="A0A1H1E0Q6"/>
<organism evidence="2 3">
    <name type="scientific">Virgibacillus salinus</name>
    <dbReference type="NCBI Taxonomy" id="553311"/>
    <lineage>
        <taxon>Bacteria</taxon>
        <taxon>Bacillati</taxon>
        <taxon>Bacillota</taxon>
        <taxon>Bacilli</taxon>
        <taxon>Bacillales</taxon>
        <taxon>Bacillaceae</taxon>
        <taxon>Virgibacillus</taxon>
    </lineage>
</organism>
<dbReference type="STRING" id="553311.SAMN05216231_2670"/>